<feature type="binding site" evidence="13">
    <location>
        <position position="323"/>
    </location>
    <ligand>
        <name>S-adenosyl-L-methionine</name>
        <dbReference type="ChEBI" id="CHEBI:59789"/>
    </ligand>
</feature>
<comment type="subcellular location">
    <subcellularLocation>
        <location evidence="2">Cytoplasm</location>
    </subcellularLocation>
</comment>
<reference evidence="15 16" key="1">
    <citation type="submission" date="2013-08" db="EMBL/GenBank/DDBJ databases">
        <authorList>
            <person name="Weinstock G."/>
            <person name="Sodergren E."/>
            <person name="Wylie T."/>
            <person name="Fulton L."/>
            <person name="Fulton R."/>
            <person name="Fronick C."/>
            <person name="O'Laughlin M."/>
            <person name="Godfrey J."/>
            <person name="Miner T."/>
            <person name="Herter B."/>
            <person name="Appelbaum E."/>
            <person name="Cordes M."/>
            <person name="Lek S."/>
            <person name="Wollam A."/>
            <person name="Pepin K.H."/>
            <person name="Palsikar V.B."/>
            <person name="Mitreva M."/>
            <person name="Wilson R.K."/>
        </authorList>
    </citation>
    <scope>NUCLEOTIDE SEQUENCE [LARGE SCALE GENOMIC DNA]</scope>
    <source>
        <strain evidence="15 16">ATCC 700627</strain>
    </source>
</reference>
<dbReference type="NCBIfam" id="NF011494">
    <property type="entry name" value="PRK14902.1"/>
    <property type="match status" value="1"/>
</dbReference>
<dbReference type="InterPro" id="IPR006027">
    <property type="entry name" value="NusB_RsmB_TIM44"/>
</dbReference>
<keyword evidence="4" id="KW-0963">Cytoplasm</keyword>
<evidence type="ECO:0000259" key="14">
    <source>
        <dbReference type="PROSITE" id="PS51686"/>
    </source>
</evidence>
<accession>U2QTK7</accession>
<dbReference type="GO" id="GO:0003723">
    <property type="term" value="F:RNA binding"/>
    <property type="evidence" value="ECO:0007669"/>
    <property type="project" value="UniProtKB-UniRule"/>
</dbReference>
<dbReference type="PANTHER" id="PTHR22807:SF53">
    <property type="entry name" value="RIBOSOMAL RNA SMALL SUBUNIT METHYLTRANSFERASE B-RELATED"/>
    <property type="match status" value="1"/>
</dbReference>
<comment type="function">
    <text evidence="1">Specifically methylates the cytosine at position 967 (m5C967) of 16S rRNA.</text>
</comment>
<dbReference type="EC" id="2.1.1.176" evidence="3"/>
<dbReference type="PROSITE" id="PS51686">
    <property type="entry name" value="SAM_MT_RSMB_NOP"/>
    <property type="match status" value="1"/>
</dbReference>
<evidence type="ECO:0000256" key="5">
    <source>
        <dbReference type="ARBA" id="ARBA00022552"/>
    </source>
</evidence>
<keyword evidence="8 13" id="KW-0949">S-adenosyl-L-methionine</keyword>
<evidence type="ECO:0000313" key="16">
    <source>
        <dbReference type="Proteomes" id="UP000016637"/>
    </source>
</evidence>
<feature type="active site" description="Nucleophile" evidence="13">
    <location>
        <position position="376"/>
    </location>
</feature>
<keyword evidence="7 13" id="KW-0808">Transferase</keyword>
<dbReference type="Pfam" id="PF01029">
    <property type="entry name" value="NusB"/>
    <property type="match status" value="1"/>
</dbReference>
<keyword evidence="9 13" id="KW-0694">RNA-binding</keyword>
<dbReference type="GO" id="GO:0006355">
    <property type="term" value="P:regulation of DNA-templated transcription"/>
    <property type="evidence" value="ECO:0007669"/>
    <property type="project" value="InterPro"/>
</dbReference>
<evidence type="ECO:0000256" key="8">
    <source>
        <dbReference type="ARBA" id="ARBA00022691"/>
    </source>
</evidence>
<dbReference type="GO" id="GO:0005737">
    <property type="term" value="C:cytoplasm"/>
    <property type="evidence" value="ECO:0007669"/>
    <property type="project" value="UniProtKB-SubCell"/>
</dbReference>
<keyword evidence="6 13" id="KW-0489">Methyltransferase</keyword>
<gene>
    <name evidence="15" type="ORF">HMPREF1983_00487</name>
</gene>
<evidence type="ECO:0000256" key="9">
    <source>
        <dbReference type="ARBA" id="ARBA00022884"/>
    </source>
</evidence>
<evidence type="ECO:0000256" key="7">
    <source>
        <dbReference type="ARBA" id="ARBA00022679"/>
    </source>
</evidence>
<dbReference type="eggNOG" id="COG0144">
    <property type="taxonomic scope" value="Bacteria"/>
</dbReference>
<dbReference type="PANTHER" id="PTHR22807">
    <property type="entry name" value="NOP2 YEAST -RELATED NOL1/NOP2/FMU SUN DOMAIN-CONTAINING"/>
    <property type="match status" value="1"/>
</dbReference>
<evidence type="ECO:0000256" key="2">
    <source>
        <dbReference type="ARBA" id="ARBA00004496"/>
    </source>
</evidence>
<dbReference type="InterPro" id="IPR001678">
    <property type="entry name" value="MeTrfase_RsmB-F_NOP2_dom"/>
</dbReference>
<organism evidence="15 16">
    <name type="scientific">Gemella bergeri ATCC 700627</name>
    <dbReference type="NCBI Taxonomy" id="1321820"/>
    <lineage>
        <taxon>Bacteria</taxon>
        <taxon>Bacillati</taxon>
        <taxon>Bacillota</taxon>
        <taxon>Bacilli</taxon>
        <taxon>Bacillales</taxon>
        <taxon>Gemellaceae</taxon>
        <taxon>Gemella</taxon>
    </lineage>
</organism>
<dbReference type="PRINTS" id="PR02008">
    <property type="entry name" value="RCMTFAMILY"/>
</dbReference>
<dbReference type="Proteomes" id="UP000016637">
    <property type="component" value="Unassembled WGS sequence"/>
</dbReference>
<feature type="binding site" evidence="13">
    <location>
        <position position="278"/>
    </location>
    <ligand>
        <name>S-adenosyl-L-methionine</name>
        <dbReference type="ChEBI" id="CHEBI:59789"/>
    </ligand>
</feature>
<evidence type="ECO:0000256" key="11">
    <source>
        <dbReference type="ARBA" id="ARBA00031088"/>
    </source>
</evidence>
<dbReference type="eggNOG" id="COG0781">
    <property type="taxonomic scope" value="Bacteria"/>
</dbReference>
<protein>
    <recommendedName>
        <fullName evidence="3">16S rRNA (cytosine(967)-C(5))-methyltransferase</fullName>
        <ecNumber evidence="3">2.1.1.176</ecNumber>
    </recommendedName>
    <alternativeName>
        <fullName evidence="10">16S rRNA m5C967 methyltransferase</fullName>
    </alternativeName>
    <alternativeName>
        <fullName evidence="11">rRNA (cytosine-C(5)-)-methyltransferase RsmB</fullName>
    </alternativeName>
</protein>
<feature type="domain" description="SAM-dependent MTase RsmB/NOP-type" evidence="14">
    <location>
        <begin position="153"/>
        <end position="437"/>
    </location>
</feature>
<comment type="catalytic activity">
    <reaction evidence="12">
        <text>cytidine(967) in 16S rRNA + S-adenosyl-L-methionine = 5-methylcytidine(967) in 16S rRNA + S-adenosyl-L-homocysteine + H(+)</text>
        <dbReference type="Rhea" id="RHEA:42748"/>
        <dbReference type="Rhea" id="RHEA-COMP:10219"/>
        <dbReference type="Rhea" id="RHEA-COMP:10220"/>
        <dbReference type="ChEBI" id="CHEBI:15378"/>
        <dbReference type="ChEBI" id="CHEBI:57856"/>
        <dbReference type="ChEBI" id="CHEBI:59789"/>
        <dbReference type="ChEBI" id="CHEBI:74483"/>
        <dbReference type="ChEBI" id="CHEBI:82748"/>
        <dbReference type="EC" id="2.1.1.176"/>
    </reaction>
</comment>
<feature type="binding site" evidence="13">
    <location>
        <begin position="255"/>
        <end position="261"/>
    </location>
    <ligand>
        <name>S-adenosyl-L-methionine</name>
        <dbReference type="ChEBI" id="CHEBI:59789"/>
    </ligand>
</feature>
<dbReference type="Gene3D" id="3.40.50.150">
    <property type="entry name" value="Vaccinia Virus protein VP39"/>
    <property type="match status" value="1"/>
</dbReference>
<keyword evidence="16" id="KW-1185">Reference proteome</keyword>
<evidence type="ECO:0000256" key="10">
    <source>
        <dbReference type="ARBA" id="ARBA00030399"/>
    </source>
</evidence>
<keyword evidence="5" id="KW-0698">rRNA processing</keyword>
<evidence type="ECO:0000256" key="13">
    <source>
        <dbReference type="PROSITE-ProRule" id="PRU01023"/>
    </source>
</evidence>
<dbReference type="SUPFAM" id="SSF48013">
    <property type="entry name" value="NusB-like"/>
    <property type="match status" value="1"/>
</dbReference>
<sequence>MTKIDARKIAYKVLYDIILEEGYSNITLNKYFKQNSLDEQDRRFISEIVYGTIKNKIYLEYIIKHYSKGRIKPKVKIILLMGIYQLLFMDKTPNFAIINESVKLAKDVAGNITGKFVNGILRNIERSFNKDNLKYRTSDEQFIIEKSCPKELFDILVKQYGKEKAKSIVLSFNTKSENSIRYNPPKISKDELLKLLGDNARKSYICEDNLILTKQNLDNEYFKKGYYIVQDEASSLVACSITEDEKKNYKILDTCAAPGGKSIHIAAKYFNSTLISCDKYIHKLKLIDENIKKLGVKNIITLEQDATVSNENFEDNFDIVICDVPCSGMGVIKNKPEIKYKITDKYIEDIAKFQYKILEISKNYVKNDGILMYSTCTIDKRENIENIKKFLMKNKNFKLEKIALKNSIIKATMYGVLEILPDEYDCDGFFIAKLRKVEEKC</sequence>
<dbReference type="Gene3D" id="3.30.70.1170">
    <property type="entry name" value="Sun protein, domain 3"/>
    <property type="match status" value="1"/>
</dbReference>
<name>U2QTK7_9BACL</name>
<dbReference type="InterPro" id="IPR035926">
    <property type="entry name" value="NusB-like_sf"/>
</dbReference>
<dbReference type="HOGENOM" id="CLU_005316_0_1_9"/>
<comment type="similarity">
    <text evidence="13">Belongs to the class I-like SAM-binding methyltransferase superfamily. RsmB/NOP family.</text>
</comment>
<dbReference type="EMBL" id="AWVP01000025">
    <property type="protein sequence ID" value="ERK59544.1"/>
    <property type="molecule type" value="Genomic_DNA"/>
</dbReference>
<proteinExistence type="inferred from homology"/>
<evidence type="ECO:0000256" key="12">
    <source>
        <dbReference type="ARBA" id="ARBA00047283"/>
    </source>
</evidence>
<evidence type="ECO:0000256" key="6">
    <source>
        <dbReference type="ARBA" id="ARBA00022603"/>
    </source>
</evidence>
<dbReference type="SUPFAM" id="SSF53335">
    <property type="entry name" value="S-adenosyl-L-methionine-dependent methyltransferases"/>
    <property type="match status" value="1"/>
</dbReference>
<feature type="binding site" evidence="13">
    <location>
        <position position="305"/>
    </location>
    <ligand>
        <name>S-adenosyl-L-methionine</name>
        <dbReference type="ChEBI" id="CHEBI:59789"/>
    </ligand>
</feature>
<dbReference type="RefSeq" id="WP_021752847.1">
    <property type="nucleotide sequence ID" value="NZ_KI271825.1"/>
</dbReference>
<dbReference type="PATRIC" id="fig|1321820.3.peg.478"/>
<evidence type="ECO:0000256" key="3">
    <source>
        <dbReference type="ARBA" id="ARBA00012140"/>
    </source>
</evidence>
<dbReference type="Pfam" id="PF01189">
    <property type="entry name" value="Methyltr_RsmB-F"/>
    <property type="match status" value="1"/>
</dbReference>
<dbReference type="Gene3D" id="1.10.940.10">
    <property type="entry name" value="NusB-like"/>
    <property type="match status" value="1"/>
</dbReference>
<dbReference type="NCBIfam" id="TIGR00563">
    <property type="entry name" value="rsmB"/>
    <property type="match status" value="1"/>
</dbReference>
<evidence type="ECO:0000256" key="4">
    <source>
        <dbReference type="ARBA" id="ARBA00022490"/>
    </source>
</evidence>
<dbReference type="InterPro" id="IPR049560">
    <property type="entry name" value="MeTrfase_RsmB-F_NOP2_cat"/>
</dbReference>
<evidence type="ECO:0000313" key="15">
    <source>
        <dbReference type="EMBL" id="ERK59544.1"/>
    </source>
</evidence>
<comment type="caution">
    <text evidence="15">The sequence shown here is derived from an EMBL/GenBank/DDBJ whole genome shotgun (WGS) entry which is preliminary data.</text>
</comment>
<dbReference type="InterPro" id="IPR029063">
    <property type="entry name" value="SAM-dependent_MTases_sf"/>
</dbReference>
<dbReference type="InterPro" id="IPR023267">
    <property type="entry name" value="RCMT"/>
</dbReference>
<evidence type="ECO:0000256" key="1">
    <source>
        <dbReference type="ARBA" id="ARBA00002724"/>
    </source>
</evidence>
<dbReference type="GO" id="GO:0008649">
    <property type="term" value="F:rRNA methyltransferase activity"/>
    <property type="evidence" value="ECO:0007669"/>
    <property type="project" value="InterPro"/>
</dbReference>
<dbReference type="InterPro" id="IPR004573">
    <property type="entry name" value="rRNA_ssu_MeTfrase_B"/>
</dbReference>
<dbReference type="AlphaFoldDB" id="U2QTK7"/>